<organism evidence="4 5">
    <name type="scientific">Abyssobacteria bacterium (strain SURF_5)</name>
    <dbReference type="NCBI Taxonomy" id="2093360"/>
    <lineage>
        <taxon>Bacteria</taxon>
        <taxon>Pseudomonadati</taxon>
        <taxon>Candidatus Hydrogenedentota</taxon>
        <taxon>Candidatus Abyssobacteria</taxon>
    </lineage>
</organism>
<evidence type="ECO:0000313" key="4">
    <source>
        <dbReference type="EMBL" id="RJP23910.1"/>
    </source>
</evidence>
<sequence>MIKIERILFPTDFSEYSKYAFPYALSFAKEYNAKLYILHVIEDIQYLANAYMFDVPIMPSFADVEQNRLNEMQEFIDSGVRDKDLVIEKAIRRGRPFIEIIQMAKEENIDLIVTATHGRGGLEHVVFGSVAERVVRKAPCPVLSIRMPREEESPS</sequence>
<protein>
    <recommendedName>
        <fullName evidence="2">Universal stress protein</fullName>
    </recommendedName>
</protein>
<dbReference type="PANTHER" id="PTHR46268:SF22">
    <property type="entry name" value="SENSOR PROTEIN KDPD-RELATED"/>
    <property type="match status" value="1"/>
</dbReference>
<evidence type="ECO:0000313" key="5">
    <source>
        <dbReference type="Proteomes" id="UP000265882"/>
    </source>
</evidence>
<dbReference type="Gene3D" id="3.40.50.620">
    <property type="entry name" value="HUPs"/>
    <property type="match status" value="1"/>
</dbReference>
<dbReference type="PANTHER" id="PTHR46268">
    <property type="entry name" value="STRESS RESPONSE PROTEIN NHAX"/>
    <property type="match status" value="1"/>
</dbReference>
<reference evidence="4 5" key="1">
    <citation type="journal article" date="2017" name="ISME J.">
        <title>Energy and carbon metabolisms in a deep terrestrial subsurface fluid microbial community.</title>
        <authorList>
            <person name="Momper L."/>
            <person name="Jungbluth S.P."/>
            <person name="Lee M.D."/>
            <person name="Amend J.P."/>
        </authorList>
    </citation>
    <scope>NUCLEOTIDE SEQUENCE [LARGE SCALE GENOMIC DNA]</scope>
    <source>
        <strain evidence="4">SURF_5</strain>
    </source>
</reference>
<comment type="subcellular location">
    <subcellularLocation>
        <location evidence="2">Cytoplasm</location>
    </subcellularLocation>
</comment>
<dbReference type="Pfam" id="PF00582">
    <property type="entry name" value="Usp"/>
    <property type="match status" value="1"/>
</dbReference>
<comment type="caution">
    <text evidence="4">The sequence shown here is derived from an EMBL/GenBank/DDBJ whole genome shotgun (WGS) entry which is preliminary data.</text>
</comment>
<name>A0A3A4P3H1_ABYX5</name>
<feature type="domain" description="UspA" evidence="3">
    <location>
        <begin position="4"/>
        <end position="146"/>
    </location>
</feature>
<gene>
    <name evidence="4" type="ORF">C4520_05565</name>
</gene>
<proteinExistence type="inferred from homology"/>
<dbReference type="InterPro" id="IPR014729">
    <property type="entry name" value="Rossmann-like_a/b/a_fold"/>
</dbReference>
<dbReference type="InterPro" id="IPR006016">
    <property type="entry name" value="UspA"/>
</dbReference>
<accession>A0A3A4P3H1</accession>
<keyword evidence="2" id="KW-0963">Cytoplasm</keyword>
<evidence type="ECO:0000256" key="1">
    <source>
        <dbReference type="ARBA" id="ARBA00008791"/>
    </source>
</evidence>
<dbReference type="SUPFAM" id="SSF52402">
    <property type="entry name" value="Adenine nucleotide alpha hydrolases-like"/>
    <property type="match status" value="1"/>
</dbReference>
<dbReference type="PIRSF" id="PIRSF006276">
    <property type="entry name" value="UspA"/>
    <property type="match status" value="1"/>
</dbReference>
<comment type="similarity">
    <text evidence="1 2">Belongs to the universal stress protein A family.</text>
</comment>
<dbReference type="GO" id="GO:0005737">
    <property type="term" value="C:cytoplasm"/>
    <property type="evidence" value="ECO:0007669"/>
    <property type="project" value="UniProtKB-SubCell"/>
</dbReference>
<dbReference type="EMBL" id="QZKU01000042">
    <property type="protein sequence ID" value="RJP23910.1"/>
    <property type="molecule type" value="Genomic_DNA"/>
</dbReference>
<evidence type="ECO:0000256" key="2">
    <source>
        <dbReference type="PIRNR" id="PIRNR006276"/>
    </source>
</evidence>
<dbReference type="AlphaFoldDB" id="A0A3A4P3H1"/>
<dbReference type="PRINTS" id="PR01438">
    <property type="entry name" value="UNVRSLSTRESS"/>
</dbReference>
<evidence type="ECO:0000259" key="3">
    <source>
        <dbReference type="Pfam" id="PF00582"/>
    </source>
</evidence>
<dbReference type="CDD" id="cd00293">
    <property type="entry name" value="USP-like"/>
    <property type="match status" value="1"/>
</dbReference>
<dbReference type="InterPro" id="IPR006015">
    <property type="entry name" value="Universal_stress_UspA"/>
</dbReference>
<dbReference type="Proteomes" id="UP000265882">
    <property type="component" value="Unassembled WGS sequence"/>
</dbReference>